<sequence length="174" mass="19806">MADSFERYHKWEQHLAEVTLPKWDELPKFDLYMDQVVAYVNDTLGPLDVDSVTPAMINNYVKHNIILAPVKKKYQVMQVADILLIGLLKPTYAMDTIRQGMDQVTASLFPKRAYDTFIDLMLSGLRGDLPEAPADNLNDQMMVTAVHAILDKMKSEQLLSLTKEIVTPKPVEQK</sequence>
<evidence type="ECO:0000313" key="2">
    <source>
        <dbReference type="Proteomes" id="UP001628078"/>
    </source>
</evidence>
<accession>A0ABQ5JPA5</accession>
<dbReference type="InterPro" id="IPR014975">
    <property type="entry name" value="DUF1836"/>
</dbReference>
<name>A0ABQ5JPA5_9LACO</name>
<gene>
    <name evidence="1" type="ORF">JCM31185_16640</name>
</gene>
<protein>
    <recommendedName>
        <fullName evidence="3">DUF1836 domain-containing protein</fullName>
    </recommendedName>
</protein>
<comment type="caution">
    <text evidence="1">The sequence shown here is derived from an EMBL/GenBank/DDBJ whole genome shotgun (WGS) entry which is preliminary data.</text>
</comment>
<keyword evidence="2" id="KW-1185">Reference proteome</keyword>
<dbReference type="Pfam" id="PF08876">
    <property type="entry name" value="DUF1836"/>
    <property type="match status" value="1"/>
</dbReference>
<dbReference type="PANTHER" id="PTHR40056">
    <property type="entry name" value="HYPOTHETICAL CYTOSOLIC PROTEIN"/>
    <property type="match status" value="1"/>
</dbReference>
<organism evidence="1 2">
    <name type="scientific">Furfurilactobacillus curtus</name>
    <dbReference type="NCBI Taxonomy" id="1746200"/>
    <lineage>
        <taxon>Bacteria</taxon>
        <taxon>Bacillati</taxon>
        <taxon>Bacillota</taxon>
        <taxon>Bacilli</taxon>
        <taxon>Lactobacillales</taxon>
        <taxon>Lactobacillaceae</taxon>
        <taxon>Furfurilactobacillus</taxon>
    </lineage>
</organism>
<evidence type="ECO:0000313" key="1">
    <source>
        <dbReference type="EMBL" id="GKT06377.1"/>
    </source>
</evidence>
<dbReference type="EMBL" id="BQXO01000005">
    <property type="protein sequence ID" value="GKT06377.1"/>
    <property type="molecule type" value="Genomic_DNA"/>
</dbReference>
<dbReference type="PANTHER" id="PTHR40056:SF1">
    <property type="entry name" value="DUF1836 DOMAIN-CONTAINING PROTEIN"/>
    <property type="match status" value="1"/>
</dbReference>
<dbReference type="Proteomes" id="UP001628078">
    <property type="component" value="Unassembled WGS sequence"/>
</dbReference>
<evidence type="ECO:0008006" key="3">
    <source>
        <dbReference type="Google" id="ProtNLM"/>
    </source>
</evidence>
<proteinExistence type="predicted"/>
<reference evidence="1 2" key="1">
    <citation type="submission" date="2022-03" db="EMBL/GenBank/DDBJ databases">
        <title>Draft genome sequence of Furfurilactobacillus curtus JCM 31185.</title>
        <authorList>
            <person name="Suzuki S."/>
            <person name="Endo A."/>
            <person name="Kajikawa A."/>
        </authorList>
    </citation>
    <scope>NUCLEOTIDE SEQUENCE [LARGE SCALE GENOMIC DNA]</scope>
    <source>
        <strain evidence="1 2">JCM 31185</strain>
    </source>
</reference>
<dbReference type="RefSeq" id="WP_407884466.1">
    <property type="nucleotide sequence ID" value="NZ_BQXO01000005.1"/>
</dbReference>